<dbReference type="EMBL" id="MN739203">
    <property type="protein sequence ID" value="QHS93413.1"/>
    <property type="molecule type" value="Genomic_DNA"/>
</dbReference>
<feature type="region of interest" description="Disordered" evidence="1">
    <location>
        <begin position="98"/>
        <end position="120"/>
    </location>
</feature>
<feature type="region of interest" description="Disordered" evidence="1">
    <location>
        <begin position="154"/>
        <end position="189"/>
    </location>
</feature>
<sequence>MKNRANILKQIADAWQNQWTAAEKITVYTMTISLIQAPAETETDLTTRLTRLESLMLHHVVKNILEFCTDHFDTFQVLIGPFLQASVKPDTRLARQGPEAWSISVDQDEEADEQEPIDVDDELDVKKNPRKRPVQRLVPEIGFVERDKRPRALFAQRKGKRRAEDDGDGPNVTKHRRMPPPPEPRKVSSTALTCLEECYGHYPDEDDEEPTYGIAL</sequence>
<name>A0A6C0BQ85_9ZZZZ</name>
<feature type="compositionally biased region" description="Acidic residues" evidence="1">
    <location>
        <begin position="106"/>
        <end position="120"/>
    </location>
</feature>
<organism evidence="2">
    <name type="scientific">viral metagenome</name>
    <dbReference type="NCBI Taxonomy" id="1070528"/>
    <lineage>
        <taxon>unclassified sequences</taxon>
        <taxon>metagenomes</taxon>
        <taxon>organismal metagenomes</taxon>
    </lineage>
</organism>
<proteinExistence type="predicted"/>
<evidence type="ECO:0000313" key="2">
    <source>
        <dbReference type="EMBL" id="QHS93413.1"/>
    </source>
</evidence>
<accession>A0A6C0BQ85</accession>
<dbReference type="AlphaFoldDB" id="A0A6C0BQ85"/>
<protein>
    <submittedName>
        <fullName evidence="2">Uncharacterized protein</fullName>
    </submittedName>
</protein>
<evidence type="ECO:0000256" key="1">
    <source>
        <dbReference type="SAM" id="MobiDB-lite"/>
    </source>
</evidence>
<reference evidence="2" key="1">
    <citation type="journal article" date="2020" name="Nature">
        <title>Giant virus diversity and host interactions through global metagenomics.</title>
        <authorList>
            <person name="Schulz F."/>
            <person name="Roux S."/>
            <person name="Paez-Espino D."/>
            <person name="Jungbluth S."/>
            <person name="Walsh D.A."/>
            <person name="Denef V.J."/>
            <person name="McMahon K.D."/>
            <person name="Konstantinidis K.T."/>
            <person name="Eloe-Fadrosh E.A."/>
            <person name="Kyrpides N.C."/>
            <person name="Woyke T."/>
        </authorList>
    </citation>
    <scope>NUCLEOTIDE SEQUENCE</scope>
    <source>
        <strain evidence="2">GVMAG-M-3300017989-17</strain>
    </source>
</reference>